<evidence type="ECO:0000256" key="2">
    <source>
        <dbReference type="SAM" id="SignalP"/>
    </source>
</evidence>
<evidence type="ECO:0000313" key="3">
    <source>
        <dbReference type="EMBL" id="MDO7866894.1"/>
    </source>
</evidence>
<protein>
    <recommendedName>
        <fullName evidence="5">Lipoprotein</fullName>
    </recommendedName>
</protein>
<dbReference type="RefSeq" id="WP_305026307.1">
    <property type="nucleotide sequence ID" value="NZ_JAUQTA010000001.1"/>
</dbReference>
<accession>A0ABT9AY64</accession>
<evidence type="ECO:0000256" key="1">
    <source>
        <dbReference type="SAM" id="MobiDB-lite"/>
    </source>
</evidence>
<evidence type="ECO:0008006" key="5">
    <source>
        <dbReference type="Google" id="ProtNLM"/>
    </source>
</evidence>
<dbReference type="EMBL" id="JAUQTA010000001">
    <property type="protein sequence ID" value="MDO7866894.1"/>
    <property type="molecule type" value="Genomic_DNA"/>
</dbReference>
<keyword evidence="4" id="KW-1185">Reference proteome</keyword>
<proteinExistence type="predicted"/>
<feature type="signal peptide" evidence="2">
    <location>
        <begin position="1"/>
        <end position="22"/>
    </location>
</feature>
<organism evidence="3 4">
    <name type="scientific">Nocardioides jiangxiensis</name>
    <dbReference type="NCBI Taxonomy" id="3064524"/>
    <lineage>
        <taxon>Bacteria</taxon>
        <taxon>Bacillati</taxon>
        <taxon>Actinomycetota</taxon>
        <taxon>Actinomycetes</taxon>
        <taxon>Propionibacteriales</taxon>
        <taxon>Nocardioidaceae</taxon>
        <taxon>Nocardioides</taxon>
    </lineage>
</organism>
<dbReference type="PROSITE" id="PS51257">
    <property type="entry name" value="PROKAR_LIPOPROTEIN"/>
    <property type="match status" value="1"/>
</dbReference>
<keyword evidence="2" id="KW-0732">Signal</keyword>
<feature type="chain" id="PRO_5046156200" description="Lipoprotein" evidence="2">
    <location>
        <begin position="23"/>
        <end position="192"/>
    </location>
</feature>
<sequence>MTSRAARLALAGVLLTGCASEAAGEKDTGDGRLAMVSGRDDHGFVDLDRVPVRASESGGRITGAVVGRIHDGTLVRVVQRDHTAMRVTTLEGPSVTGWLDDFHLRGQFHLVGAPPLCGATIGSAHVDGGRQVLVYAVKDDRVLVETVPGGDGAAKPLRGWVARPELRELPPQGRTCAADPPGSKHVHDLPRP</sequence>
<dbReference type="Proteomes" id="UP001233314">
    <property type="component" value="Unassembled WGS sequence"/>
</dbReference>
<name>A0ABT9AY64_9ACTN</name>
<reference evidence="3 4" key="1">
    <citation type="submission" date="2023-07" db="EMBL/GenBank/DDBJ databases">
        <title>Nocardioides sp. nov WY-20 isolated from soil.</title>
        <authorList>
            <person name="Liu B."/>
            <person name="Wan Y."/>
        </authorList>
    </citation>
    <scope>NUCLEOTIDE SEQUENCE [LARGE SCALE GENOMIC DNA]</scope>
    <source>
        <strain evidence="3 4">WY-20</strain>
    </source>
</reference>
<feature type="region of interest" description="Disordered" evidence="1">
    <location>
        <begin position="170"/>
        <end position="192"/>
    </location>
</feature>
<evidence type="ECO:0000313" key="4">
    <source>
        <dbReference type="Proteomes" id="UP001233314"/>
    </source>
</evidence>
<gene>
    <name evidence="3" type="ORF">Q5722_00780</name>
</gene>
<comment type="caution">
    <text evidence="3">The sequence shown here is derived from an EMBL/GenBank/DDBJ whole genome shotgun (WGS) entry which is preliminary data.</text>
</comment>